<organism evidence="4 5">
    <name type="scientific">Streptomyces tirandamycinicus</name>
    <dbReference type="NCBI Taxonomy" id="2174846"/>
    <lineage>
        <taxon>Bacteria</taxon>
        <taxon>Bacillati</taxon>
        <taxon>Actinomycetota</taxon>
        <taxon>Actinomycetes</taxon>
        <taxon>Kitasatosporales</taxon>
        <taxon>Streptomycetaceae</taxon>
        <taxon>Streptomyces</taxon>
    </lineage>
</organism>
<dbReference type="Proteomes" id="UP000244900">
    <property type="component" value="Chromosome"/>
</dbReference>
<keyword evidence="2" id="KW-1133">Transmembrane helix</keyword>
<reference evidence="4 5" key="1">
    <citation type="submission" date="2018-05" db="EMBL/GenBank/DDBJ databases">
        <title>Complete genome sequence of sponge-derived Streptomyces sp. HNM0039.</title>
        <authorList>
            <person name="Huang X."/>
            <person name="Zhou S."/>
        </authorList>
    </citation>
    <scope>NUCLEOTIDE SEQUENCE [LARGE SCALE GENOMIC DNA]</scope>
    <source>
        <strain evidence="4 5">HNM0039</strain>
    </source>
</reference>
<dbReference type="InterPro" id="IPR015943">
    <property type="entry name" value="WD40/YVTN_repeat-like_dom_sf"/>
</dbReference>
<feature type="region of interest" description="Disordered" evidence="1">
    <location>
        <begin position="1"/>
        <end position="69"/>
    </location>
</feature>
<evidence type="ECO:0000256" key="2">
    <source>
        <dbReference type="SAM" id="Phobius"/>
    </source>
</evidence>
<proteinExistence type="predicted"/>
<keyword evidence="5" id="KW-1185">Reference proteome</keyword>
<gene>
    <name evidence="4" type="ORF">DDW44_12145</name>
</gene>
<feature type="compositionally biased region" description="Pro residues" evidence="1">
    <location>
        <begin position="13"/>
        <end position="27"/>
    </location>
</feature>
<feature type="compositionally biased region" description="Basic and acidic residues" evidence="1">
    <location>
        <begin position="130"/>
        <end position="141"/>
    </location>
</feature>
<keyword evidence="2" id="KW-0472">Membrane</keyword>
<dbReference type="RefSeq" id="WP_108906414.1">
    <property type="nucleotide sequence ID" value="NZ_CP029188.1"/>
</dbReference>
<feature type="region of interest" description="Disordered" evidence="1">
    <location>
        <begin position="98"/>
        <end position="141"/>
    </location>
</feature>
<name>A0A2S1SSU8_9ACTN</name>
<evidence type="ECO:0000313" key="4">
    <source>
        <dbReference type="EMBL" id="AWI29458.1"/>
    </source>
</evidence>
<dbReference type="InterPro" id="IPR002372">
    <property type="entry name" value="PQQ_rpt_dom"/>
</dbReference>
<accession>A0A2S1SSU8</accession>
<dbReference type="EMBL" id="CP029188">
    <property type="protein sequence ID" value="AWI29458.1"/>
    <property type="molecule type" value="Genomic_DNA"/>
</dbReference>
<protein>
    <recommendedName>
        <fullName evidence="3">Pyrrolo-quinoline quinone repeat domain-containing protein</fullName>
    </recommendedName>
</protein>
<dbReference type="AlphaFoldDB" id="A0A2S1SSU8"/>
<dbReference type="Pfam" id="PF13360">
    <property type="entry name" value="PQQ_2"/>
    <property type="match status" value="1"/>
</dbReference>
<evidence type="ECO:0000256" key="1">
    <source>
        <dbReference type="SAM" id="MobiDB-lite"/>
    </source>
</evidence>
<evidence type="ECO:0000259" key="3">
    <source>
        <dbReference type="Pfam" id="PF13360"/>
    </source>
</evidence>
<evidence type="ECO:0000313" key="5">
    <source>
        <dbReference type="Proteomes" id="UP000244900"/>
    </source>
</evidence>
<feature type="domain" description="Pyrrolo-quinoline quinone repeat" evidence="3">
    <location>
        <begin position="160"/>
        <end position="287"/>
    </location>
</feature>
<dbReference type="InterPro" id="IPR011047">
    <property type="entry name" value="Quinoprotein_ADH-like_sf"/>
</dbReference>
<sequence length="547" mass="57768">MQPLPYAQQPGPYGQPGPYTQPGPYAQPGPYGQQPGPYPQPGPYGPHPTQPQYPGAPFPPPPGGGSRTFFRGKPAAIIGAALAAVLVIGGGAWLALGGGEDDPRPDAKRSGGPQPTGSEPVDQGGGNGTGRKEVDDLNAGRKDGESKVLWLAKNDVDLPRNGATVYGPWFAGDIVVKGMYKELAGYSADDGGKKWSLPLPAELCAAPVRGTDDGKIVIAYKDGTGGKADCTRLQLVDLRTGKTGWQKTITKKGAFDLLSSVTLAISGNTVTAARTGNGEAFRISDGAPLFGKLPGNCQPQAFAGGPKLIAAETCRTGDYGKTQEQLQELDPATGKARWTYKLPVDWQVDKVYSVSPLVVSLSQPDRKKWSVIALNANGTLRSQIDGGTDRYRPRCGGGFVVFGEILEGCVGVAADADTFYMATEPRTGGAARTNSVVAFDLDTGKRKWRADAPAEQTMIPLRMEGPNVLLYVEPKYDAGGAVATLAPTGGKPTVLLRNPASTSSIERTFWDPRLAYHDGRFVITSGRVSASNDEEEKETKTMMAFGQ</sequence>
<dbReference type="SUPFAM" id="SSF50998">
    <property type="entry name" value="Quinoprotein alcohol dehydrogenase-like"/>
    <property type="match status" value="1"/>
</dbReference>
<feature type="transmembrane region" description="Helical" evidence="2">
    <location>
        <begin position="75"/>
        <end position="96"/>
    </location>
</feature>
<keyword evidence="2" id="KW-0812">Transmembrane</keyword>
<dbReference type="KEGG" id="stir:DDW44_12145"/>
<dbReference type="Gene3D" id="2.130.10.10">
    <property type="entry name" value="YVTN repeat-like/Quinoprotein amine dehydrogenase"/>
    <property type="match status" value="1"/>
</dbReference>
<feature type="compositionally biased region" description="Low complexity" evidence="1">
    <location>
        <begin position="1"/>
        <end position="12"/>
    </location>
</feature>
<dbReference type="OrthoDB" id="3944519at2"/>
<feature type="compositionally biased region" description="Pro residues" evidence="1">
    <location>
        <begin position="36"/>
        <end position="63"/>
    </location>
</feature>